<protein>
    <recommendedName>
        <fullName evidence="8">Pre-mRNA-processing factor 17</fullName>
    </recommendedName>
</protein>
<dbReference type="InterPro" id="IPR036322">
    <property type="entry name" value="WD40_repeat_dom_sf"/>
</dbReference>
<dbReference type="CDD" id="cd00200">
    <property type="entry name" value="WD40"/>
    <property type="match status" value="1"/>
</dbReference>
<organism evidence="11 12">
    <name type="scientific">Phakopsora pachyrhizi</name>
    <name type="common">Asian soybean rust disease fungus</name>
    <dbReference type="NCBI Taxonomy" id="170000"/>
    <lineage>
        <taxon>Eukaryota</taxon>
        <taxon>Fungi</taxon>
        <taxon>Dikarya</taxon>
        <taxon>Basidiomycota</taxon>
        <taxon>Pucciniomycotina</taxon>
        <taxon>Pucciniomycetes</taxon>
        <taxon>Pucciniales</taxon>
        <taxon>Phakopsoraceae</taxon>
        <taxon>Phakopsora</taxon>
    </lineage>
</organism>
<evidence type="ECO:0000313" key="12">
    <source>
        <dbReference type="Proteomes" id="UP001153365"/>
    </source>
</evidence>
<dbReference type="Gene3D" id="2.130.10.10">
    <property type="entry name" value="YVTN repeat-like/Quinoprotein amine dehydrogenase"/>
    <property type="match status" value="1"/>
</dbReference>
<dbReference type="EMBL" id="CALTRL010006137">
    <property type="protein sequence ID" value="CAH7689813.1"/>
    <property type="molecule type" value="Genomic_DNA"/>
</dbReference>
<sequence length="691" mass="78759">MLMEYQSDGEEEGNESLTTSSEQQQQFNTVEQDDRQSSEEDDQDDQDEIETGGDVFGIRKLDSELTNRGNNIGSDLLTSDSTRPIDRSLISSTPTVFPSTDHQATSTSSIILRPTDSQMNVNVRYSDMILPTQGPKNPFSNRKLERMNILNGYVEEEFINEEDFDRQQRTFQVLKYAKNPSILSSTSTNQSLNFVGDVHSAYRNNGTLVSEVKIPKSVRRATKRKRESKGELGVFDQEDEEDEQEDEGEPDKEVANDNNEEEQRGGDDVDDDDEKKKRVKVKKPSREYKGPWAGWKDEKIEPVGPDEEEYEAARRLSTKHSSNQSNPSNSKNSEPNQQKRELGFGEEKSILHSKSLYDYQGRSYMHVPSTELDVDLLSSEPPKECFIPKRCVHTWMGHTKAVSAIKVLPGSGHLLLSASMDSRVKLWDIYQDGKCLRTFMGHSKAVRDINFSNDGGKRFLSAGYDRQIKLWDTETGHCVQAFCNGKIPYCVKFHPDLDKQNIFLAGMSDKKIIQYDLRSGEITQEYDQHLGPVNTITFVDENRRFVTTSDDKTIRAWDFDIPVVIKYIAEPAMHSMPAVTLHPNYKWLAMQSLDNQILIYSAESFKQNRKKRFAGHTTAGYACEVGFSPDGRYLSSGDGSGNMVFWDWKTCRIVKRIKCHNQVVISHVWLPHETSKVITASWDGLIKLWVR</sequence>
<feature type="repeat" description="WD" evidence="9">
    <location>
        <begin position="526"/>
        <end position="560"/>
    </location>
</feature>
<dbReference type="SMART" id="SM00320">
    <property type="entry name" value="WD40"/>
    <property type="match status" value="6"/>
</dbReference>
<evidence type="ECO:0000256" key="2">
    <source>
        <dbReference type="ARBA" id="ARBA00022574"/>
    </source>
</evidence>
<evidence type="ECO:0000256" key="4">
    <source>
        <dbReference type="ARBA" id="ARBA00022728"/>
    </source>
</evidence>
<dbReference type="FunFam" id="2.130.10.10:FF:000034">
    <property type="entry name" value="Pre-mRNA-processing factor 17, putative"/>
    <property type="match status" value="1"/>
</dbReference>
<dbReference type="PROSITE" id="PS50082">
    <property type="entry name" value="WD_REPEATS_2"/>
    <property type="match status" value="4"/>
</dbReference>
<feature type="region of interest" description="Disordered" evidence="10">
    <location>
        <begin position="218"/>
        <end position="339"/>
    </location>
</feature>
<feature type="compositionally biased region" description="Basic and acidic residues" evidence="10">
    <location>
        <begin position="284"/>
        <end position="301"/>
    </location>
</feature>
<feature type="compositionally biased region" description="Acidic residues" evidence="10">
    <location>
        <begin position="236"/>
        <end position="250"/>
    </location>
</feature>
<feature type="compositionally biased region" description="Polar residues" evidence="10">
    <location>
        <begin position="15"/>
        <end position="30"/>
    </location>
</feature>
<evidence type="ECO:0000256" key="7">
    <source>
        <dbReference type="ARBA" id="ARBA00023242"/>
    </source>
</evidence>
<feature type="repeat" description="WD" evidence="9">
    <location>
        <begin position="439"/>
        <end position="481"/>
    </location>
</feature>
<dbReference type="GO" id="GO:0000398">
    <property type="term" value="P:mRNA splicing, via spliceosome"/>
    <property type="evidence" value="ECO:0007669"/>
    <property type="project" value="InterPro"/>
</dbReference>
<comment type="subcellular location">
    <subcellularLocation>
        <location evidence="1">Nucleus</location>
    </subcellularLocation>
</comment>
<evidence type="ECO:0000256" key="5">
    <source>
        <dbReference type="ARBA" id="ARBA00022737"/>
    </source>
</evidence>
<feature type="repeat" description="WD" evidence="9">
    <location>
        <begin position="395"/>
        <end position="429"/>
    </location>
</feature>
<evidence type="ECO:0000256" key="10">
    <source>
        <dbReference type="SAM" id="MobiDB-lite"/>
    </source>
</evidence>
<feature type="compositionally biased region" description="Basic and acidic residues" evidence="10">
    <location>
        <begin position="251"/>
        <end position="267"/>
    </location>
</feature>
<evidence type="ECO:0000256" key="3">
    <source>
        <dbReference type="ARBA" id="ARBA00022664"/>
    </source>
</evidence>
<feature type="compositionally biased region" description="Acidic residues" evidence="10">
    <location>
        <begin position="39"/>
        <end position="51"/>
    </location>
</feature>
<evidence type="ECO:0000256" key="9">
    <source>
        <dbReference type="PROSITE-ProRule" id="PRU00221"/>
    </source>
</evidence>
<keyword evidence="4" id="KW-0747">Spliceosome</keyword>
<feature type="compositionally biased region" description="Basic residues" evidence="10">
    <location>
        <begin position="218"/>
        <end position="227"/>
    </location>
</feature>
<evidence type="ECO:0000256" key="6">
    <source>
        <dbReference type="ARBA" id="ARBA00023187"/>
    </source>
</evidence>
<dbReference type="InterPro" id="IPR015943">
    <property type="entry name" value="WD40/YVTN_repeat-like_dom_sf"/>
</dbReference>
<evidence type="ECO:0000256" key="8">
    <source>
        <dbReference type="ARBA" id="ARBA00068146"/>
    </source>
</evidence>
<keyword evidence="12" id="KW-1185">Reference proteome</keyword>
<reference evidence="11" key="1">
    <citation type="submission" date="2022-06" db="EMBL/GenBank/DDBJ databases">
        <authorList>
            <consortium name="SYNGENTA / RWTH Aachen University"/>
        </authorList>
    </citation>
    <scope>NUCLEOTIDE SEQUENCE</scope>
</reference>
<accession>A0AAV0BSY8</accession>
<keyword evidence="6" id="KW-0508">mRNA splicing</keyword>
<proteinExistence type="predicted"/>
<evidence type="ECO:0000256" key="1">
    <source>
        <dbReference type="ARBA" id="ARBA00004123"/>
    </source>
</evidence>
<dbReference type="GO" id="GO:0071013">
    <property type="term" value="C:catalytic step 2 spliceosome"/>
    <property type="evidence" value="ECO:0007669"/>
    <property type="project" value="InterPro"/>
</dbReference>
<dbReference type="AlphaFoldDB" id="A0AAV0BSY8"/>
<feature type="compositionally biased region" description="Polar residues" evidence="10">
    <location>
        <begin position="66"/>
        <end position="82"/>
    </location>
</feature>
<dbReference type="PRINTS" id="PR00320">
    <property type="entry name" value="GPROTEINBRPT"/>
</dbReference>
<evidence type="ECO:0000313" key="11">
    <source>
        <dbReference type="EMBL" id="CAH7689813.1"/>
    </source>
</evidence>
<dbReference type="PANTHER" id="PTHR43979:SF1">
    <property type="entry name" value="PRE-MRNA-PROCESSING FACTOR 17"/>
    <property type="match status" value="1"/>
</dbReference>
<comment type="caution">
    <text evidence="11">The sequence shown here is derived from an EMBL/GenBank/DDBJ whole genome shotgun (WGS) entry which is preliminary data.</text>
</comment>
<dbReference type="SUPFAM" id="SSF50978">
    <property type="entry name" value="WD40 repeat-like"/>
    <property type="match status" value="1"/>
</dbReference>
<gene>
    <name evidence="11" type="ORF">PPACK8108_LOCUS24958</name>
</gene>
<feature type="compositionally biased region" description="Polar residues" evidence="10">
    <location>
        <begin position="89"/>
        <end position="111"/>
    </location>
</feature>
<feature type="repeat" description="WD" evidence="9">
    <location>
        <begin position="657"/>
        <end position="691"/>
    </location>
</feature>
<dbReference type="InterPro" id="IPR032847">
    <property type="entry name" value="PRPF17"/>
</dbReference>
<dbReference type="InterPro" id="IPR020472">
    <property type="entry name" value="WD40_PAC1"/>
</dbReference>
<keyword evidence="2 9" id="KW-0853">WD repeat</keyword>
<dbReference type="PANTHER" id="PTHR43979">
    <property type="entry name" value="PRE-MRNA-PROCESSING FACTOR 17"/>
    <property type="match status" value="1"/>
</dbReference>
<dbReference type="GO" id="GO:0003729">
    <property type="term" value="F:mRNA binding"/>
    <property type="evidence" value="ECO:0007669"/>
    <property type="project" value="TreeGrafter"/>
</dbReference>
<keyword evidence="3" id="KW-0507">mRNA processing</keyword>
<dbReference type="Pfam" id="PF00400">
    <property type="entry name" value="WD40"/>
    <property type="match status" value="5"/>
</dbReference>
<dbReference type="Proteomes" id="UP001153365">
    <property type="component" value="Unassembled WGS sequence"/>
</dbReference>
<feature type="compositionally biased region" description="Low complexity" evidence="10">
    <location>
        <begin position="321"/>
        <end position="336"/>
    </location>
</feature>
<keyword evidence="7" id="KW-0539">Nucleus</keyword>
<dbReference type="PROSITE" id="PS50294">
    <property type="entry name" value="WD_REPEATS_REGION"/>
    <property type="match status" value="4"/>
</dbReference>
<keyword evidence="5" id="KW-0677">Repeat</keyword>
<name>A0AAV0BSY8_PHAPC</name>
<dbReference type="InterPro" id="IPR019775">
    <property type="entry name" value="WD40_repeat_CS"/>
</dbReference>
<dbReference type="InterPro" id="IPR001680">
    <property type="entry name" value="WD40_rpt"/>
</dbReference>
<feature type="region of interest" description="Disordered" evidence="10">
    <location>
        <begin position="1"/>
        <end position="111"/>
    </location>
</feature>
<dbReference type="PROSITE" id="PS00678">
    <property type="entry name" value="WD_REPEATS_1"/>
    <property type="match status" value="1"/>
</dbReference>